<dbReference type="PANTHER" id="PTHR11002">
    <property type="entry name" value="CARBONIC ANHYDRASE"/>
    <property type="match status" value="1"/>
</dbReference>
<gene>
    <name evidence="9" type="ORF">Cvel_9271</name>
</gene>
<dbReference type="PANTHER" id="PTHR11002:SF76">
    <property type="entry name" value="CARBONIC ANHYDRASE"/>
    <property type="match status" value="1"/>
</dbReference>
<feature type="binding site" evidence="7">
    <location>
        <position position="399"/>
    </location>
    <ligand>
        <name>Zn(2+)</name>
        <dbReference type="ChEBI" id="CHEBI:29105"/>
    </ligand>
</feature>
<feature type="region of interest" description="Disordered" evidence="8">
    <location>
        <begin position="1"/>
        <end position="30"/>
    </location>
</feature>
<keyword evidence="4 7" id="KW-0862">Zinc</keyword>
<keyword evidence="5" id="KW-0456">Lyase</keyword>
<evidence type="ECO:0000256" key="7">
    <source>
        <dbReference type="PIRSR" id="PIRSR601765-1"/>
    </source>
</evidence>
<evidence type="ECO:0000256" key="1">
    <source>
        <dbReference type="ARBA" id="ARBA00006217"/>
    </source>
</evidence>
<evidence type="ECO:0000256" key="6">
    <source>
        <dbReference type="ARBA" id="ARBA00048348"/>
    </source>
</evidence>
<evidence type="ECO:0000256" key="3">
    <source>
        <dbReference type="ARBA" id="ARBA00022723"/>
    </source>
</evidence>
<organism evidence="9">
    <name type="scientific">Chromera velia CCMP2878</name>
    <dbReference type="NCBI Taxonomy" id="1169474"/>
    <lineage>
        <taxon>Eukaryota</taxon>
        <taxon>Sar</taxon>
        <taxon>Alveolata</taxon>
        <taxon>Colpodellida</taxon>
        <taxon>Chromeraceae</taxon>
        <taxon>Chromera</taxon>
    </lineage>
</organism>
<feature type="binding site" evidence="7">
    <location>
        <position position="348"/>
    </location>
    <ligand>
        <name>Zn(2+)</name>
        <dbReference type="ChEBI" id="CHEBI:29105"/>
    </ligand>
</feature>
<accession>A0A0G4HXJ3</accession>
<dbReference type="InterPro" id="IPR036874">
    <property type="entry name" value="Carbonic_anhydrase_sf"/>
</dbReference>
<feature type="region of interest" description="Disordered" evidence="8">
    <location>
        <begin position="270"/>
        <end position="294"/>
    </location>
</feature>
<evidence type="ECO:0000256" key="5">
    <source>
        <dbReference type="ARBA" id="ARBA00023239"/>
    </source>
</evidence>
<dbReference type="VEuPathDB" id="CryptoDB:Cvel_9271"/>
<dbReference type="Gene3D" id="3.40.1050.10">
    <property type="entry name" value="Carbonic anhydrase"/>
    <property type="match status" value="1"/>
</dbReference>
<comment type="similarity">
    <text evidence="1">Belongs to the beta-class carbonic anhydrase family.</text>
</comment>
<reference evidence="9" key="1">
    <citation type="submission" date="2014-11" db="EMBL/GenBank/DDBJ databases">
        <authorList>
            <person name="Otto D Thomas"/>
            <person name="Naeem Raeece"/>
        </authorList>
    </citation>
    <scope>NUCLEOTIDE SEQUENCE</scope>
</reference>
<dbReference type="GO" id="GO:0008270">
    <property type="term" value="F:zinc ion binding"/>
    <property type="evidence" value="ECO:0007669"/>
    <property type="project" value="InterPro"/>
</dbReference>
<comment type="catalytic activity">
    <reaction evidence="6">
        <text>hydrogencarbonate + H(+) = CO2 + H2O</text>
        <dbReference type="Rhea" id="RHEA:10748"/>
        <dbReference type="ChEBI" id="CHEBI:15377"/>
        <dbReference type="ChEBI" id="CHEBI:15378"/>
        <dbReference type="ChEBI" id="CHEBI:16526"/>
        <dbReference type="ChEBI" id="CHEBI:17544"/>
        <dbReference type="EC" id="4.2.1.1"/>
    </reaction>
</comment>
<dbReference type="EMBL" id="CDMZ01004267">
    <property type="protein sequence ID" value="CEM49225.1"/>
    <property type="molecule type" value="Genomic_DNA"/>
</dbReference>
<evidence type="ECO:0000313" key="9">
    <source>
        <dbReference type="EMBL" id="CEM49225.1"/>
    </source>
</evidence>
<name>A0A0G4HXJ3_9ALVE</name>
<evidence type="ECO:0000256" key="2">
    <source>
        <dbReference type="ARBA" id="ARBA00012925"/>
    </source>
</evidence>
<protein>
    <recommendedName>
        <fullName evidence="2">carbonic anhydrase</fullName>
        <ecNumber evidence="2">4.2.1.1</ecNumber>
    </recommendedName>
</protein>
<dbReference type="AlphaFoldDB" id="A0A0G4HXJ3"/>
<dbReference type="EC" id="4.2.1.1" evidence="2"/>
<comment type="cofactor">
    <cofactor evidence="7">
        <name>Zn(2+)</name>
        <dbReference type="ChEBI" id="CHEBI:29105"/>
    </cofactor>
    <text evidence="7">Binds 1 zinc ion per subunit.</text>
</comment>
<dbReference type="GO" id="GO:0004089">
    <property type="term" value="F:carbonate dehydratase activity"/>
    <property type="evidence" value="ECO:0007669"/>
    <property type="project" value="UniProtKB-EC"/>
</dbReference>
<proteinExistence type="inferred from homology"/>
<dbReference type="InterPro" id="IPR001765">
    <property type="entry name" value="Carbonic_anhydrase"/>
</dbReference>
<keyword evidence="3 7" id="KW-0479">Metal-binding</keyword>
<evidence type="ECO:0000256" key="4">
    <source>
        <dbReference type="ARBA" id="ARBA00022833"/>
    </source>
</evidence>
<dbReference type="Pfam" id="PF00484">
    <property type="entry name" value="Pro_CA"/>
    <property type="match status" value="1"/>
</dbReference>
<dbReference type="CDD" id="cd03378">
    <property type="entry name" value="beta_CA_cladeC"/>
    <property type="match status" value="1"/>
</dbReference>
<feature type="binding site" evidence="7">
    <location>
        <position position="346"/>
    </location>
    <ligand>
        <name>Zn(2+)</name>
        <dbReference type="ChEBI" id="CHEBI:29105"/>
    </ligand>
</feature>
<dbReference type="PhylomeDB" id="A0A0G4HXJ3"/>
<dbReference type="SMART" id="SM00947">
    <property type="entry name" value="Pro_CA"/>
    <property type="match status" value="1"/>
</dbReference>
<feature type="binding site" evidence="7">
    <location>
        <position position="402"/>
    </location>
    <ligand>
        <name>Zn(2+)</name>
        <dbReference type="ChEBI" id="CHEBI:29105"/>
    </ligand>
</feature>
<dbReference type="SUPFAM" id="SSF53056">
    <property type="entry name" value="beta-carbonic anhydrase, cab"/>
    <property type="match status" value="1"/>
</dbReference>
<evidence type="ECO:0000256" key="8">
    <source>
        <dbReference type="SAM" id="MobiDB-lite"/>
    </source>
</evidence>
<sequence length="498" mass="53574">MPSKNAHAASSSGLKETCGAAGDGRYEQTGRDRFTPKVAFVAEQEGGQTPVSMKALFISYHRTPPAFSMASAAKPGSALACWTRDQEGAKDPVVEQRLQLCDGFPCSAVKPVQKHSPPDSAMRLHAHRGQKEMRQEYLNDFSLKQAGRKNETGQKLTRMLKCPKFSMSCYYPAAARYPTQGQYVQYPAPTTTVVQQQPPMQQMVQQPRLLSSASVQPILMAPTVVPVAPQPAVQSLPPAAAGLPKGASIKYVSADENNPSYANGRLLEQGAASVRRQQSRDNLPGSPTHHDPDVLLYPEDPISAVELLRAGNERFTRGQVLAPHRNMERVKNLAGGQHPFAAFLSCADSRVPVEILFDQGFGDIFVVRVAGNVSNPEVVGSLEFGTSVLGAKVLYVLGHTACGAVKAAGTCEGEDVPGLVSSLFYHVKPALRNVNGDVDAAVGENVKLQAQQLAEVSPIIRTLIRQKKLIVVGGVYDLESGQVKEVCQITEVPSTAQK</sequence>